<keyword evidence="5" id="KW-0406">Ion transport</keyword>
<proteinExistence type="inferred from homology"/>
<evidence type="ECO:0000259" key="6">
    <source>
        <dbReference type="Pfam" id="PF00924"/>
    </source>
</evidence>
<evidence type="ECO:0000313" key="8">
    <source>
        <dbReference type="Proteomes" id="UP000243629"/>
    </source>
</evidence>
<dbReference type="PANTHER" id="PTHR30221">
    <property type="entry name" value="SMALL-CONDUCTANCE MECHANOSENSITIVE CHANNEL"/>
    <property type="match status" value="1"/>
</dbReference>
<dbReference type="AlphaFoldDB" id="A0A1I4TE74"/>
<keyword evidence="4 5" id="KW-0472">Membrane</keyword>
<dbReference type="GO" id="GO:0005886">
    <property type="term" value="C:plasma membrane"/>
    <property type="evidence" value="ECO:0007669"/>
    <property type="project" value="UniProtKB-SubCell"/>
</dbReference>
<keyword evidence="5" id="KW-1003">Cell membrane</keyword>
<accession>A0A1I4TE74</accession>
<dbReference type="InterPro" id="IPR023408">
    <property type="entry name" value="MscS_beta-dom_sf"/>
</dbReference>
<evidence type="ECO:0000256" key="5">
    <source>
        <dbReference type="RuleBase" id="RU369025"/>
    </source>
</evidence>
<dbReference type="InterPro" id="IPR010920">
    <property type="entry name" value="LSM_dom_sf"/>
</dbReference>
<protein>
    <recommendedName>
        <fullName evidence="5">Small-conductance mechanosensitive channel</fullName>
    </recommendedName>
</protein>
<comment type="function">
    <text evidence="5">Mechanosensitive channel that participates in the regulation of osmotic pressure changes within the cell, opening in response to stretch forces in the membrane lipid bilayer, without the need for other proteins. Contributes to normal resistance to hypoosmotic shock. Forms an ion channel of 1.0 nanosiemens conductance with a slight preference for anions.</text>
</comment>
<dbReference type="Gene3D" id="2.30.30.60">
    <property type="match status" value="1"/>
</dbReference>
<comment type="caution">
    <text evidence="5">Lacks conserved residue(s) required for the propagation of feature annotation.</text>
</comment>
<gene>
    <name evidence="7" type="ORF">SAMN05216217_1143</name>
</gene>
<dbReference type="EMBL" id="FOUI01000014">
    <property type="protein sequence ID" value="SFM74903.1"/>
    <property type="molecule type" value="Genomic_DNA"/>
</dbReference>
<dbReference type="Pfam" id="PF00924">
    <property type="entry name" value="MS_channel_2nd"/>
    <property type="match status" value="1"/>
</dbReference>
<dbReference type="PANTHER" id="PTHR30221:SF1">
    <property type="entry name" value="SMALL-CONDUCTANCE MECHANOSENSITIVE CHANNEL"/>
    <property type="match status" value="1"/>
</dbReference>
<dbReference type="InterPro" id="IPR006685">
    <property type="entry name" value="MscS_channel_2nd"/>
</dbReference>
<name>A0A1I4TE74_9GAMM</name>
<sequence length="302" mass="33438">MDNLLDNLTESVFLGKLISSVLLVIALTIVWRLAAASIRRVSWSTHESQRRWLVMARNVAVITGVFLLVVVWADQLRTLALSVVAFAAAIILSTKELLMCFTGGVLRSSAGMFHLGDRIEVKKLRGDVIDLTVLTTTILEIGPEQLSHQQTGRAVVLPNSIFLSEAVINESFTEDYVLHTTVLPLARKDDWARAERHLLQAANEVCEEFIEAARKHLVRLGRRQGLDVPSVEPRVTLLFPKPDEIDLLVRFPVPARRKGRIEQALLRRYLALEDAASVQPDADISQAAGLQAEATPSDSPLS</sequence>
<reference evidence="8" key="1">
    <citation type="submission" date="2016-10" db="EMBL/GenBank/DDBJ databases">
        <authorList>
            <person name="Varghese N."/>
            <person name="Submissions S."/>
        </authorList>
    </citation>
    <scope>NUCLEOTIDE SEQUENCE [LARGE SCALE GENOMIC DNA]</scope>
    <source>
        <strain evidence="8">DSM 24213</strain>
    </source>
</reference>
<keyword evidence="3 5" id="KW-1133">Transmembrane helix</keyword>
<organism evidence="7 8">
    <name type="scientific">Halopseudomonas yangmingensis</name>
    <dbReference type="NCBI Taxonomy" id="1720063"/>
    <lineage>
        <taxon>Bacteria</taxon>
        <taxon>Pseudomonadati</taxon>
        <taxon>Pseudomonadota</taxon>
        <taxon>Gammaproteobacteria</taxon>
        <taxon>Pseudomonadales</taxon>
        <taxon>Pseudomonadaceae</taxon>
        <taxon>Halopseudomonas</taxon>
    </lineage>
</organism>
<evidence type="ECO:0000256" key="4">
    <source>
        <dbReference type="ARBA" id="ARBA00023136"/>
    </source>
</evidence>
<evidence type="ECO:0000256" key="3">
    <source>
        <dbReference type="ARBA" id="ARBA00022989"/>
    </source>
</evidence>
<evidence type="ECO:0000256" key="2">
    <source>
        <dbReference type="ARBA" id="ARBA00022692"/>
    </source>
</evidence>
<dbReference type="STRING" id="1720063.SAMN05216217_1143"/>
<evidence type="ECO:0000313" key="7">
    <source>
        <dbReference type="EMBL" id="SFM74903.1"/>
    </source>
</evidence>
<feature type="transmembrane region" description="Helical" evidence="5">
    <location>
        <begin position="12"/>
        <end position="31"/>
    </location>
</feature>
<dbReference type="GO" id="GO:0008381">
    <property type="term" value="F:mechanosensitive monoatomic ion channel activity"/>
    <property type="evidence" value="ECO:0007669"/>
    <property type="project" value="InterPro"/>
</dbReference>
<keyword evidence="5" id="KW-0407">Ion channel</keyword>
<dbReference type="InterPro" id="IPR045275">
    <property type="entry name" value="MscS_archaea/bacteria_type"/>
</dbReference>
<dbReference type="RefSeq" id="WP_093477556.1">
    <property type="nucleotide sequence ID" value="NZ_FOUI01000014.1"/>
</dbReference>
<evidence type="ECO:0000256" key="1">
    <source>
        <dbReference type="ARBA" id="ARBA00004370"/>
    </source>
</evidence>
<comment type="similarity">
    <text evidence="5">Belongs to the MscS (TC 1.A.23) family.</text>
</comment>
<feature type="domain" description="Mechanosensitive ion channel MscS" evidence="6">
    <location>
        <begin position="101"/>
        <end position="169"/>
    </location>
</feature>
<keyword evidence="2 5" id="KW-0812">Transmembrane</keyword>
<keyword evidence="5" id="KW-0997">Cell inner membrane</keyword>
<dbReference type="OrthoDB" id="9775421at2"/>
<comment type="subunit">
    <text evidence="5">Homoheptamer.</text>
</comment>
<keyword evidence="5" id="KW-0813">Transport</keyword>
<dbReference type="SUPFAM" id="SSF50182">
    <property type="entry name" value="Sm-like ribonucleoproteins"/>
    <property type="match status" value="1"/>
</dbReference>
<dbReference type="Proteomes" id="UP000243629">
    <property type="component" value="Unassembled WGS sequence"/>
</dbReference>
<feature type="transmembrane region" description="Helical" evidence="5">
    <location>
        <begin position="52"/>
        <end position="73"/>
    </location>
</feature>
<keyword evidence="8" id="KW-1185">Reference proteome</keyword>
<comment type="subcellular location">
    <subcellularLocation>
        <location evidence="5">Cell inner membrane</location>
        <topology evidence="5">Multi-pass membrane protein</topology>
    </subcellularLocation>
    <subcellularLocation>
        <location evidence="1">Membrane</location>
    </subcellularLocation>
</comment>
<feature type="transmembrane region" description="Helical" evidence="5">
    <location>
        <begin position="79"/>
        <end position="98"/>
    </location>
</feature>